<evidence type="ECO:0000313" key="9">
    <source>
        <dbReference type="RefSeq" id="XP_032807913.1"/>
    </source>
</evidence>
<dbReference type="InterPro" id="IPR007273">
    <property type="entry name" value="SCAMP"/>
</dbReference>
<evidence type="ECO:0000256" key="2">
    <source>
        <dbReference type="ARBA" id="ARBA00022692"/>
    </source>
</evidence>
<keyword evidence="6" id="KW-0175">Coiled coil</keyword>
<dbReference type="Pfam" id="PF04144">
    <property type="entry name" value="SCAMP"/>
    <property type="match status" value="1"/>
</dbReference>
<keyword evidence="8" id="KW-1185">Reference proteome</keyword>
<keyword evidence="5" id="KW-0813">Transport</keyword>
<dbReference type="AlphaFoldDB" id="A0AAJ7SYC8"/>
<keyword evidence="4 5" id="KW-0472">Membrane</keyword>
<feature type="transmembrane region" description="Helical" evidence="5">
    <location>
        <begin position="162"/>
        <end position="187"/>
    </location>
</feature>
<evidence type="ECO:0000256" key="3">
    <source>
        <dbReference type="ARBA" id="ARBA00022989"/>
    </source>
</evidence>
<evidence type="ECO:0000256" key="4">
    <source>
        <dbReference type="ARBA" id="ARBA00023136"/>
    </source>
</evidence>
<feature type="compositionally biased region" description="Polar residues" evidence="7">
    <location>
        <begin position="22"/>
        <end position="33"/>
    </location>
</feature>
<gene>
    <name evidence="9" type="primary">LOC116941208</name>
</gene>
<feature type="region of interest" description="Disordered" evidence="7">
    <location>
        <begin position="1"/>
        <end position="85"/>
    </location>
</feature>
<proteinExistence type="inferred from homology"/>
<dbReference type="GeneID" id="116941208"/>
<dbReference type="RefSeq" id="XP_032807913.1">
    <property type="nucleotide sequence ID" value="XM_032952022.1"/>
</dbReference>
<evidence type="ECO:0000256" key="1">
    <source>
        <dbReference type="ARBA" id="ARBA00004141"/>
    </source>
</evidence>
<comment type="subcellular location">
    <subcellularLocation>
        <location evidence="1 5">Membrane</location>
        <topology evidence="1 5">Multi-pass membrane protein</topology>
    </subcellularLocation>
</comment>
<dbReference type="PANTHER" id="PTHR10687">
    <property type="entry name" value="SECRETORY CARRIER-ASSOCIATED MEMBRANE PROTEIN SCAMP"/>
    <property type="match status" value="1"/>
</dbReference>
<keyword evidence="2 5" id="KW-0812">Transmembrane</keyword>
<name>A0AAJ7SYC8_PETMA</name>
<dbReference type="Proteomes" id="UP001318040">
    <property type="component" value="Chromosome 1"/>
</dbReference>
<dbReference type="GO" id="GO:0015031">
    <property type="term" value="P:protein transport"/>
    <property type="evidence" value="ECO:0007669"/>
    <property type="project" value="InterPro"/>
</dbReference>
<keyword evidence="3 5" id="KW-1133">Transmembrane helix</keyword>
<feature type="compositionally biased region" description="Low complexity" evidence="7">
    <location>
        <begin position="53"/>
        <end position="62"/>
    </location>
</feature>
<sequence length="340" mass="38028">MAQIDENPFADPVLNHPFQDPAVTQVTDSSNRGLTEYNPFASDDFGRQIGSTVPVGPAGAPPLASQTQPAVMQPTEEPPTFPAQLPSQQMGSAITADLKRQQEELERKAAELDRREHEMQGHNYNARKNNWPPLPAKCPVGPCFYQDFAIDIPLDFQRTVRILYYMWMFHAVTLVLNMLGYLVYFCLNPNKGISFGISIMWMILFIPCSFTCWYRPIYKGFRSDSSFNFFLFFFIFFAQFVVHVLQAVGIPGWGNCGWISTIGAFSSNIAVGVILSIIAIMFTASAALSLIMLKRVHSMYRRTGASFEKAQQEFAQGVFTNRTVQNTAANAAAASLRDPM</sequence>
<evidence type="ECO:0000256" key="6">
    <source>
        <dbReference type="SAM" id="Coils"/>
    </source>
</evidence>
<reference evidence="9" key="1">
    <citation type="submission" date="2025-08" db="UniProtKB">
        <authorList>
            <consortium name="RefSeq"/>
        </authorList>
    </citation>
    <scope>IDENTIFICATION</scope>
    <source>
        <tissue evidence="9">Sperm</tissue>
    </source>
</reference>
<dbReference type="GO" id="GO:0032588">
    <property type="term" value="C:trans-Golgi network membrane"/>
    <property type="evidence" value="ECO:0007669"/>
    <property type="project" value="TreeGrafter"/>
</dbReference>
<feature type="coiled-coil region" evidence="6">
    <location>
        <begin position="95"/>
        <end position="122"/>
    </location>
</feature>
<organism evidence="8 9">
    <name type="scientific">Petromyzon marinus</name>
    <name type="common">Sea lamprey</name>
    <dbReference type="NCBI Taxonomy" id="7757"/>
    <lineage>
        <taxon>Eukaryota</taxon>
        <taxon>Metazoa</taxon>
        <taxon>Chordata</taxon>
        <taxon>Craniata</taxon>
        <taxon>Vertebrata</taxon>
        <taxon>Cyclostomata</taxon>
        <taxon>Hyperoartia</taxon>
        <taxon>Petromyzontiformes</taxon>
        <taxon>Petromyzontidae</taxon>
        <taxon>Petromyzon</taxon>
    </lineage>
</organism>
<dbReference type="GO" id="GO:0055038">
    <property type="term" value="C:recycling endosome membrane"/>
    <property type="evidence" value="ECO:0007669"/>
    <property type="project" value="TreeGrafter"/>
</dbReference>
<evidence type="ECO:0000256" key="7">
    <source>
        <dbReference type="SAM" id="MobiDB-lite"/>
    </source>
</evidence>
<protein>
    <recommendedName>
        <fullName evidence="5">Secretory carrier-associated membrane protein</fullName>
        <shortName evidence="5">Secretory carrier membrane protein</shortName>
    </recommendedName>
</protein>
<evidence type="ECO:0000256" key="5">
    <source>
        <dbReference type="RuleBase" id="RU363122"/>
    </source>
</evidence>
<accession>A0AAJ7SYC8</accession>
<dbReference type="PANTHER" id="PTHR10687:SF2">
    <property type="entry name" value="SECRETORY CARRIER-ASSOCIATED MEMBRANE PROTEIN"/>
    <property type="match status" value="1"/>
</dbReference>
<evidence type="ECO:0000313" key="8">
    <source>
        <dbReference type="Proteomes" id="UP001318040"/>
    </source>
</evidence>
<comment type="similarity">
    <text evidence="5">Belongs to the SCAMP family.</text>
</comment>
<feature type="transmembrane region" description="Helical" evidence="5">
    <location>
        <begin position="193"/>
        <end position="214"/>
    </location>
</feature>
<feature type="transmembrane region" description="Helical" evidence="5">
    <location>
        <begin position="269"/>
        <end position="293"/>
    </location>
</feature>
<feature type="transmembrane region" description="Helical" evidence="5">
    <location>
        <begin position="226"/>
        <end position="249"/>
    </location>
</feature>